<dbReference type="InterPro" id="IPR038118">
    <property type="entry name" value="BOFC_N_sf"/>
</dbReference>
<reference evidence="4" key="1">
    <citation type="submission" date="2016-10" db="EMBL/GenBank/DDBJ databases">
        <authorList>
            <person name="Varghese N."/>
            <person name="Submissions S."/>
        </authorList>
    </citation>
    <scope>NUCLEOTIDE SEQUENCE [LARGE SCALE GENOMIC DNA]</scope>
    <source>
        <strain evidence="4">FP5</strain>
    </source>
</reference>
<dbReference type="Gene3D" id="3.30.70.1740">
    <property type="entry name" value="Bypass-of-forespore C, C-terminal domain"/>
    <property type="match status" value="1"/>
</dbReference>
<gene>
    <name evidence="3" type="ORF">SAMN05216353_10128</name>
</gene>
<evidence type="ECO:0000259" key="1">
    <source>
        <dbReference type="Pfam" id="PF08955"/>
    </source>
</evidence>
<organism evidence="3 4">
    <name type="scientific">Halobacillus alkaliphilus</name>
    <dbReference type="NCBI Taxonomy" id="396056"/>
    <lineage>
        <taxon>Bacteria</taxon>
        <taxon>Bacillati</taxon>
        <taxon>Bacillota</taxon>
        <taxon>Bacilli</taxon>
        <taxon>Bacillales</taxon>
        <taxon>Bacillaceae</taxon>
        <taxon>Halobacillus</taxon>
    </lineage>
</organism>
<dbReference type="RefSeq" id="WP_089748957.1">
    <property type="nucleotide sequence ID" value="NZ_FOOG01000001.1"/>
</dbReference>
<name>A0A1I2JIP7_9BACI</name>
<sequence length="189" mass="21700">MNRWLWIIPASLIFAGWQWFAAEEEVSLRAEDLSHQRTVINKTQENAVETLVNPEPLTIKVVLKQNYLDGVTETINKEETIWSMVDFWSTYEGWSIESQELDQIVFKRQVEDISPLTKQQGYFGLTEDGELAVFEGAPSQGKVIESFKPIPIEPLESKRKSELIDGIKIKDASHFEQVVKQYAGEEQPL</sequence>
<dbReference type="AlphaFoldDB" id="A0A1I2JIP7"/>
<dbReference type="InterPro" id="IPR015050">
    <property type="entry name" value="BofC_C"/>
</dbReference>
<keyword evidence="4" id="KW-1185">Reference proteome</keyword>
<dbReference type="InterPro" id="IPR015071">
    <property type="entry name" value="BOFC_N"/>
</dbReference>
<accession>A0A1I2JIP7</accession>
<proteinExistence type="predicted"/>
<feature type="domain" description="Bypass of forespore C C-terminal" evidence="1">
    <location>
        <begin position="111"/>
        <end position="182"/>
    </location>
</feature>
<dbReference type="EMBL" id="FOOG01000001">
    <property type="protein sequence ID" value="SFF52561.1"/>
    <property type="molecule type" value="Genomic_DNA"/>
</dbReference>
<protein>
    <submittedName>
        <fullName evidence="3">Forespore regulator of the sigma-K checkpoint</fullName>
    </submittedName>
</protein>
<dbReference type="OrthoDB" id="2678751at2"/>
<evidence type="ECO:0000313" key="3">
    <source>
        <dbReference type="EMBL" id="SFF52561.1"/>
    </source>
</evidence>
<feature type="domain" description="Bypass-of-forespore C N-terminal" evidence="2">
    <location>
        <begin position="59"/>
        <end position="109"/>
    </location>
</feature>
<dbReference type="Pfam" id="PF08955">
    <property type="entry name" value="BofC_C"/>
    <property type="match status" value="1"/>
</dbReference>
<dbReference type="Pfam" id="PF08977">
    <property type="entry name" value="BOFC_N"/>
    <property type="match status" value="1"/>
</dbReference>
<dbReference type="Gene3D" id="3.10.20.420">
    <property type="entry name" value="Bypass-of-forespore C, N-terminal domain"/>
    <property type="match status" value="1"/>
</dbReference>
<dbReference type="InterPro" id="IPR038117">
    <property type="entry name" value="BofC_C_sf"/>
</dbReference>
<evidence type="ECO:0000313" key="4">
    <source>
        <dbReference type="Proteomes" id="UP000198897"/>
    </source>
</evidence>
<dbReference type="Proteomes" id="UP000198897">
    <property type="component" value="Unassembled WGS sequence"/>
</dbReference>
<evidence type="ECO:0000259" key="2">
    <source>
        <dbReference type="Pfam" id="PF08977"/>
    </source>
</evidence>